<reference evidence="3" key="1">
    <citation type="journal article" date="2011" name="MBio">
        <title>Novel metabolic attributes of the genus Cyanothece, comprising a group of unicellular nitrogen-fixing Cyanobacteria.</title>
        <authorList>
            <person name="Bandyopadhyay A."/>
            <person name="Elvitigala T."/>
            <person name="Welsh E."/>
            <person name="Stockel J."/>
            <person name="Liberton M."/>
            <person name="Min H."/>
            <person name="Sherman L.A."/>
            <person name="Pakrasi H.B."/>
        </authorList>
    </citation>
    <scope>NUCLEOTIDE SEQUENCE [LARGE SCALE GENOMIC DNA]</scope>
    <source>
        <strain evidence="3">PCC 7424</strain>
    </source>
</reference>
<dbReference type="EMBL" id="CP001291">
    <property type="protein sequence ID" value="ACK68697.1"/>
    <property type="molecule type" value="Genomic_DNA"/>
</dbReference>
<dbReference type="KEGG" id="cyc:PCC7424_0229"/>
<name>B7KAM5_GLOC7</name>
<evidence type="ECO:0000313" key="2">
    <source>
        <dbReference type="EMBL" id="ACK68697.1"/>
    </source>
</evidence>
<evidence type="ECO:0000256" key="1">
    <source>
        <dbReference type="SAM" id="Phobius"/>
    </source>
</evidence>
<proteinExistence type="predicted"/>
<protein>
    <submittedName>
        <fullName evidence="2">Uncharacterized protein</fullName>
    </submittedName>
</protein>
<dbReference type="OrthoDB" id="2053977at2"/>
<organism evidence="2 3">
    <name type="scientific">Gloeothece citriformis (strain PCC 7424)</name>
    <name type="common">Cyanothece sp. (strain PCC 7424)</name>
    <dbReference type="NCBI Taxonomy" id="65393"/>
    <lineage>
        <taxon>Bacteria</taxon>
        <taxon>Bacillati</taxon>
        <taxon>Cyanobacteriota</taxon>
        <taxon>Cyanophyceae</taxon>
        <taxon>Oscillatoriophycideae</taxon>
        <taxon>Chroococcales</taxon>
        <taxon>Aphanothecaceae</taxon>
        <taxon>Gloeothece</taxon>
        <taxon>Gloeothece citriformis</taxon>
    </lineage>
</organism>
<keyword evidence="1" id="KW-0812">Transmembrane</keyword>
<dbReference type="eggNOG" id="ENOG503218C">
    <property type="taxonomic scope" value="Bacteria"/>
</dbReference>
<evidence type="ECO:0000313" key="3">
    <source>
        <dbReference type="Proteomes" id="UP000002384"/>
    </source>
</evidence>
<keyword evidence="1" id="KW-0472">Membrane</keyword>
<keyword evidence="3" id="KW-1185">Reference proteome</keyword>
<keyword evidence="1" id="KW-1133">Transmembrane helix</keyword>
<dbReference type="AlphaFoldDB" id="B7KAM5"/>
<dbReference type="STRING" id="65393.PCC7424_0229"/>
<dbReference type="Pfam" id="PF19991">
    <property type="entry name" value="HMA_2"/>
    <property type="match status" value="1"/>
</dbReference>
<dbReference type="RefSeq" id="WP_012597647.1">
    <property type="nucleotide sequence ID" value="NC_011729.1"/>
</dbReference>
<dbReference type="Proteomes" id="UP000002384">
    <property type="component" value="Chromosome"/>
</dbReference>
<gene>
    <name evidence="2" type="ordered locus">PCC7424_0229</name>
</gene>
<dbReference type="HOGENOM" id="CLU_1530122_0_0_3"/>
<feature type="transmembrane region" description="Helical" evidence="1">
    <location>
        <begin position="133"/>
        <end position="153"/>
    </location>
</feature>
<sequence>MVNSEKIEPYIEEFPQIYLWEVIHNIPGRVRLRLAWLREYPSKHSSLINALTHLTFITDVYLSSINNSIVVYYDHQQISLEDLKAELLEIFLLMTPKNWIKEQANQLKDINQETIGFDVEFLTKTWEENKQGILMGVGTTCLAVGGILVPIPLVPGWPLLLLGGYCLKLASENPS</sequence>
<accession>B7KAM5</accession>